<dbReference type="Proteomes" id="UP001499854">
    <property type="component" value="Unassembled WGS sequence"/>
</dbReference>
<comment type="caution">
    <text evidence="2">The sequence shown here is derived from an EMBL/GenBank/DDBJ whole genome shotgun (WGS) entry which is preliminary data.</text>
</comment>
<accession>A0ABN2RML5</accession>
<feature type="compositionally biased region" description="Polar residues" evidence="1">
    <location>
        <begin position="1"/>
        <end position="13"/>
    </location>
</feature>
<dbReference type="EMBL" id="BAAAQM010000017">
    <property type="protein sequence ID" value="GAA1971743.1"/>
    <property type="molecule type" value="Genomic_DNA"/>
</dbReference>
<evidence type="ECO:0000256" key="1">
    <source>
        <dbReference type="SAM" id="MobiDB-lite"/>
    </source>
</evidence>
<reference evidence="2 3" key="1">
    <citation type="journal article" date="2019" name="Int. J. Syst. Evol. Microbiol.">
        <title>The Global Catalogue of Microorganisms (GCM) 10K type strain sequencing project: providing services to taxonomists for standard genome sequencing and annotation.</title>
        <authorList>
            <consortium name="The Broad Institute Genomics Platform"/>
            <consortium name="The Broad Institute Genome Sequencing Center for Infectious Disease"/>
            <person name="Wu L."/>
            <person name="Ma J."/>
        </authorList>
    </citation>
    <scope>NUCLEOTIDE SEQUENCE [LARGE SCALE GENOMIC DNA]</scope>
    <source>
        <strain evidence="2 3">JCM 16013</strain>
    </source>
</reference>
<evidence type="ECO:0000313" key="2">
    <source>
        <dbReference type="EMBL" id="GAA1971743.1"/>
    </source>
</evidence>
<organism evidence="2 3">
    <name type="scientific">Catenulispora subtropica</name>
    <dbReference type="NCBI Taxonomy" id="450798"/>
    <lineage>
        <taxon>Bacteria</taxon>
        <taxon>Bacillati</taxon>
        <taxon>Actinomycetota</taxon>
        <taxon>Actinomycetes</taxon>
        <taxon>Catenulisporales</taxon>
        <taxon>Catenulisporaceae</taxon>
        <taxon>Catenulispora</taxon>
    </lineage>
</organism>
<name>A0ABN2RML5_9ACTN</name>
<sequence>MISPFRSPTLSHNPSRDSAAACDIPPASPAGPDWRIPIEDFYRVWKVFVICEGVSLWQPR</sequence>
<gene>
    <name evidence="2" type="ORF">GCM10009838_33910</name>
</gene>
<feature type="region of interest" description="Disordered" evidence="1">
    <location>
        <begin position="1"/>
        <end position="32"/>
    </location>
</feature>
<keyword evidence="3" id="KW-1185">Reference proteome</keyword>
<evidence type="ECO:0000313" key="3">
    <source>
        <dbReference type="Proteomes" id="UP001499854"/>
    </source>
</evidence>
<protein>
    <submittedName>
        <fullName evidence="2">Uncharacterized protein</fullName>
    </submittedName>
</protein>
<proteinExistence type="predicted"/>